<dbReference type="AlphaFoldDB" id="A0A813YKI0"/>
<accession>A0A813YKI0</accession>
<dbReference type="EMBL" id="CAJNOE010000085">
    <property type="protein sequence ID" value="CAF0885718.1"/>
    <property type="molecule type" value="Genomic_DNA"/>
</dbReference>
<sequence>MGGNALKNVVTRRYARDEYYVLKERILNKIRGYITKCDVPKEFPYKESFGDLDVLIVCPPSIKIQKLIEDLFHPTEIVHNGDVYSFDFEQFQIDFILIPEEQYDNAIVYFSYSDLGGLLGNICHKIGLKYGIQGLWMNVHTKEFDPTTTSTKLILSTNVQQIFEFLGYDYEQYVKGFENDKEFFQWIINGKYFRRFYFDEDQLNHAHRKRTTKRPIYIKFVAFLNEQQIPTDEISDDNNEFISNIRQQALIYFDKQQEYNRGLNARVEKRQFREKYSGKFFTDIIDDRKNMIRIHMENFERRFGKTDDEFFQWVLDTDPETIKLEIEKFKNELKQNQTC</sequence>
<dbReference type="EMBL" id="CAJOBB010005631">
    <property type="protein sequence ID" value="CAF4135046.1"/>
    <property type="molecule type" value="Genomic_DNA"/>
</dbReference>
<name>A0A813YKI0_9BILA</name>
<comment type="caution">
    <text evidence="1">The sequence shown here is derived from an EMBL/GenBank/DDBJ whole genome shotgun (WGS) entry which is preliminary data.</text>
</comment>
<dbReference type="Proteomes" id="UP000663868">
    <property type="component" value="Unassembled WGS sequence"/>
</dbReference>
<evidence type="ECO:0000313" key="1">
    <source>
        <dbReference type="EMBL" id="CAF0885718.1"/>
    </source>
</evidence>
<dbReference type="Proteomes" id="UP000663860">
    <property type="component" value="Unassembled WGS sequence"/>
</dbReference>
<gene>
    <name evidence="1" type="ORF">IZO911_LOCUS11440</name>
    <name evidence="2" type="ORF">KXQ929_LOCUS36383</name>
</gene>
<evidence type="ECO:0000313" key="2">
    <source>
        <dbReference type="EMBL" id="CAF4135046.1"/>
    </source>
</evidence>
<reference evidence="1" key="1">
    <citation type="submission" date="2021-02" db="EMBL/GenBank/DDBJ databases">
        <authorList>
            <person name="Nowell W R."/>
        </authorList>
    </citation>
    <scope>NUCLEOTIDE SEQUENCE</scope>
</reference>
<dbReference type="InterPro" id="IPR043519">
    <property type="entry name" value="NT_sf"/>
</dbReference>
<dbReference type="SUPFAM" id="SSF81301">
    <property type="entry name" value="Nucleotidyltransferase"/>
    <property type="match status" value="1"/>
</dbReference>
<organism evidence="1 3">
    <name type="scientific">Adineta steineri</name>
    <dbReference type="NCBI Taxonomy" id="433720"/>
    <lineage>
        <taxon>Eukaryota</taxon>
        <taxon>Metazoa</taxon>
        <taxon>Spiralia</taxon>
        <taxon>Gnathifera</taxon>
        <taxon>Rotifera</taxon>
        <taxon>Eurotatoria</taxon>
        <taxon>Bdelloidea</taxon>
        <taxon>Adinetida</taxon>
        <taxon>Adinetidae</taxon>
        <taxon>Adineta</taxon>
    </lineage>
</organism>
<protein>
    <submittedName>
        <fullName evidence="1">Uncharacterized protein</fullName>
    </submittedName>
</protein>
<proteinExistence type="predicted"/>
<evidence type="ECO:0000313" key="3">
    <source>
        <dbReference type="Proteomes" id="UP000663860"/>
    </source>
</evidence>